<proteinExistence type="predicted"/>
<keyword evidence="2" id="KW-1185">Reference proteome</keyword>
<evidence type="ECO:0000313" key="2">
    <source>
        <dbReference type="Proteomes" id="UP001055439"/>
    </source>
</evidence>
<evidence type="ECO:0000313" key="1">
    <source>
        <dbReference type="EMBL" id="URE13820.1"/>
    </source>
</evidence>
<dbReference type="AlphaFoldDB" id="A0A9E7KFH4"/>
<name>A0A9E7KFH4_9LILI</name>
<accession>A0A9E7KFH4</accession>
<protein>
    <submittedName>
        <fullName evidence="1">Uncharacterized protein</fullName>
    </submittedName>
</protein>
<sequence length="60" mass="6896">MEVAGRMSFFWSVFCNDIGNVLLNLKTKCMSCAFVVRYHGHRFGEINHVESHQVVNVYSS</sequence>
<organism evidence="1 2">
    <name type="scientific">Musa troglodytarum</name>
    <name type="common">fe'i banana</name>
    <dbReference type="NCBI Taxonomy" id="320322"/>
    <lineage>
        <taxon>Eukaryota</taxon>
        <taxon>Viridiplantae</taxon>
        <taxon>Streptophyta</taxon>
        <taxon>Embryophyta</taxon>
        <taxon>Tracheophyta</taxon>
        <taxon>Spermatophyta</taxon>
        <taxon>Magnoliopsida</taxon>
        <taxon>Liliopsida</taxon>
        <taxon>Zingiberales</taxon>
        <taxon>Musaceae</taxon>
        <taxon>Musa</taxon>
    </lineage>
</organism>
<gene>
    <name evidence="1" type="ORF">MUK42_02785</name>
</gene>
<dbReference type="EMBL" id="CP097508">
    <property type="protein sequence ID" value="URE13820.1"/>
    <property type="molecule type" value="Genomic_DNA"/>
</dbReference>
<dbReference type="Proteomes" id="UP001055439">
    <property type="component" value="Chromosome 6"/>
</dbReference>
<reference evidence="1" key="1">
    <citation type="submission" date="2022-05" db="EMBL/GenBank/DDBJ databases">
        <title>The Musa troglodytarum L. genome provides insights into the mechanism of non-climacteric behaviour and enrichment of carotenoids.</title>
        <authorList>
            <person name="Wang J."/>
        </authorList>
    </citation>
    <scope>NUCLEOTIDE SEQUENCE</scope>
    <source>
        <tissue evidence="1">Leaf</tissue>
    </source>
</reference>